<dbReference type="PANTHER" id="PTHR11001:SF2">
    <property type="entry name" value="MITOCHONDRIAL FISSION PROCESS PROTEIN 1"/>
    <property type="match status" value="1"/>
</dbReference>
<dbReference type="Proteomes" id="UP000193986">
    <property type="component" value="Unassembled WGS sequence"/>
</dbReference>
<name>A0A1Y2AZA7_9TREE</name>
<evidence type="ECO:0000256" key="2">
    <source>
        <dbReference type="ARBA" id="ARBA00017835"/>
    </source>
</evidence>
<keyword evidence="5" id="KW-1185">Reference proteome</keyword>
<dbReference type="EMBL" id="MCFC01000036">
    <property type="protein sequence ID" value="ORY27804.1"/>
    <property type="molecule type" value="Genomic_DNA"/>
</dbReference>
<dbReference type="GO" id="GO:0005739">
    <property type="term" value="C:mitochondrion"/>
    <property type="evidence" value="ECO:0007669"/>
    <property type="project" value="TreeGrafter"/>
</dbReference>
<protein>
    <recommendedName>
        <fullName evidence="2">Mitochondrial fission process protein 1</fullName>
    </recommendedName>
    <alternativeName>
        <fullName evidence="3">Mitochondrial 18 kDa protein</fullName>
    </alternativeName>
</protein>
<comment type="caution">
    <text evidence="4">The sequence shown here is derived from an EMBL/GenBank/DDBJ whole genome shotgun (WGS) entry which is preliminary data.</text>
</comment>
<dbReference type="AlphaFoldDB" id="A0A1Y2AZA7"/>
<evidence type="ECO:0000256" key="1">
    <source>
        <dbReference type="ARBA" id="ARBA00009224"/>
    </source>
</evidence>
<dbReference type="GO" id="GO:0000266">
    <property type="term" value="P:mitochondrial fission"/>
    <property type="evidence" value="ECO:0007669"/>
    <property type="project" value="TreeGrafter"/>
</dbReference>
<dbReference type="InterPro" id="IPR019560">
    <property type="entry name" value="Mitochondrial_18_kDa_protein"/>
</dbReference>
<dbReference type="InParanoid" id="A0A1Y2AZA7"/>
<dbReference type="PANTHER" id="PTHR11001">
    <property type="entry name" value="MITOCHONDRIAL FISSION PROCESS PROTEIN 1"/>
    <property type="match status" value="1"/>
</dbReference>
<gene>
    <name evidence="4" type="ORF">BCR39DRAFT_559890</name>
</gene>
<evidence type="ECO:0000256" key="3">
    <source>
        <dbReference type="ARBA" id="ARBA00029631"/>
    </source>
</evidence>
<accession>A0A1Y2AZA7</accession>
<sequence length="222" mass="24247">MPTDGKASTVTTLEQRAEAEVKAATNAADGKVQDLVDSNADTTDSNMRYAAYLRRARDIVRAGSRYTAYTSDVGEAFRPVVPPYLVTAAYAISWSYLIGDVSWATYKSSQLGPSPIEAANISEPTRLALVAVKRSVFQGIASMALPAFTIHTAVKYAGRQFAKSTNTTLKRWGPTSVGLGIVPFLPYLFDEPVEHVVEATFDKLEENWFRKTTEPSAAKKDL</sequence>
<evidence type="ECO:0000313" key="4">
    <source>
        <dbReference type="EMBL" id="ORY27804.1"/>
    </source>
</evidence>
<evidence type="ECO:0000313" key="5">
    <source>
        <dbReference type="Proteomes" id="UP000193986"/>
    </source>
</evidence>
<comment type="similarity">
    <text evidence="1">Belongs to the MTFP1 family.</text>
</comment>
<organism evidence="4 5">
    <name type="scientific">Naematelia encephala</name>
    <dbReference type="NCBI Taxonomy" id="71784"/>
    <lineage>
        <taxon>Eukaryota</taxon>
        <taxon>Fungi</taxon>
        <taxon>Dikarya</taxon>
        <taxon>Basidiomycota</taxon>
        <taxon>Agaricomycotina</taxon>
        <taxon>Tremellomycetes</taxon>
        <taxon>Tremellales</taxon>
        <taxon>Naemateliaceae</taxon>
        <taxon>Naematelia</taxon>
    </lineage>
</organism>
<dbReference type="Pfam" id="PF10558">
    <property type="entry name" value="MTP18"/>
    <property type="match status" value="1"/>
</dbReference>
<reference evidence="4 5" key="1">
    <citation type="submission" date="2016-07" db="EMBL/GenBank/DDBJ databases">
        <title>Pervasive Adenine N6-methylation of Active Genes in Fungi.</title>
        <authorList>
            <consortium name="DOE Joint Genome Institute"/>
            <person name="Mondo S.J."/>
            <person name="Dannebaum R.O."/>
            <person name="Kuo R.C."/>
            <person name="Labutti K."/>
            <person name="Haridas S."/>
            <person name="Kuo A."/>
            <person name="Salamov A."/>
            <person name="Ahrendt S.R."/>
            <person name="Lipzen A."/>
            <person name="Sullivan W."/>
            <person name="Andreopoulos W.B."/>
            <person name="Clum A."/>
            <person name="Lindquist E."/>
            <person name="Daum C."/>
            <person name="Ramamoorthy G.K."/>
            <person name="Gryganskyi A."/>
            <person name="Culley D."/>
            <person name="Magnuson J.K."/>
            <person name="James T.Y."/>
            <person name="O'Malley M.A."/>
            <person name="Stajich J.E."/>
            <person name="Spatafora J.W."/>
            <person name="Visel A."/>
            <person name="Grigoriev I.V."/>
        </authorList>
    </citation>
    <scope>NUCLEOTIDE SEQUENCE [LARGE SCALE GENOMIC DNA]</scope>
    <source>
        <strain evidence="4 5">68-887.2</strain>
    </source>
</reference>
<dbReference type="OrthoDB" id="424969at2759"/>
<proteinExistence type="inferred from homology"/>